<evidence type="ECO:0000313" key="2">
    <source>
        <dbReference type="Proteomes" id="UP001057402"/>
    </source>
</evidence>
<sequence>MVAIKVLDLRTRAASKSFMAECKALRNIRHRNLVKIFTACSTVDFQGNDFKALVYEYMENGSLEGWLHNKAAVDGVDQKLSLMHRLSIAIDIACAVEYLHHDCETPIIHCDLKPNNVLLDAERTAHVGDFGLARILSTEEVIQQASSVGVRGTIGYSPPEYGMGSQVSREGDVYSYGILLLEMFTGKRPTDDMFEDAWNIRSYCEASLPERAAEIADPCLFSNEMGEGSGIRAPRRMRECLVKVLEVGIGCCRESPGERMDIREAAVKLRSIKASGG</sequence>
<reference evidence="2" key="1">
    <citation type="journal article" date="2023" name="Front. Plant Sci.">
        <title>Chromosomal-level genome assembly of Melastoma candidum provides insights into trichome evolution.</title>
        <authorList>
            <person name="Zhong Y."/>
            <person name="Wu W."/>
            <person name="Sun C."/>
            <person name="Zou P."/>
            <person name="Liu Y."/>
            <person name="Dai S."/>
            <person name="Zhou R."/>
        </authorList>
    </citation>
    <scope>NUCLEOTIDE SEQUENCE [LARGE SCALE GENOMIC DNA]</scope>
</reference>
<protein>
    <submittedName>
        <fullName evidence="1">Uncharacterized protein</fullName>
    </submittedName>
</protein>
<dbReference type="Proteomes" id="UP001057402">
    <property type="component" value="Chromosome 11"/>
</dbReference>
<name>A0ACB9LMQ0_9MYRT</name>
<gene>
    <name evidence="1" type="ORF">MLD38_037647</name>
</gene>
<comment type="caution">
    <text evidence="1">The sequence shown here is derived from an EMBL/GenBank/DDBJ whole genome shotgun (WGS) entry which is preliminary data.</text>
</comment>
<evidence type="ECO:0000313" key="1">
    <source>
        <dbReference type="EMBL" id="KAI4312857.1"/>
    </source>
</evidence>
<keyword evidence="2" id="KW-1185">Reference proteome</keyword>
<organism evidence="1 2">
    <name type="scientific">Melastoma candidum</name>
    <dbReference type="NCBI Taxonomy" id="119954"/>
    <lineage>
        <taxon>Eukaryota</taxon>
        <taxon>Viridiplantae</taxon>
        <taxon>Streptophyta</taxon>
        <taxon>Embryophyta</taxon>
        <taxon>Tracheophyta</taxon>
        <taxon>Spermatophyta</taxon>
        <taxon>Magnoliopsida</taxon>
        <taxon>eudicotyledons</taxon>
        <taxon>Gunneridae</taxon>
        <taxon>Pentapetalae</taxon>
        <taxon>rosids</taxon>
        <taxon>malvids</taxon>
        <taxon>Myrtales</taxon>
        <taxon>Melastomataceae</taxon>
        <taxon>Melastomatoideae</taxon>
        <taxon>Melastomateae</taxon>
        <taxon>Melastoma</taxon>
    </lineage>
</organism>
<dbReference type="EMBL" id="CM042890">
    <property type="protein sequence ID" value="KAI4312857.1"/>
    <property type="molecule type" value="Genomic_DNA"/>
</dbReference>
<accession>A0ACB9LMQ0</accession>
<proteinExistence type="predicted"/>